<dbReference type="InterPro" id="IPR000845">
    <property type="entry name" value="Nucleoside_phosphorylase_d"/>
</dbReference>
<feature type="signal peptide" evidence="2">
    <location>
        <begin position="1"/>
        <end position="23"/>
    </location>
</feature>
<dbReference type="Pfam" id="PF01048">
    <property type="entry name" value="PNP_UDP_1"/>
    <property type="match status" value="1"/>
</dbReference>
<name>A0ABR4FP71_9EURO</name>
<keyword evidence="1" id="KW-0472">Membrane</keyword>
<evidence type="ECO:0000259" key="3">
    <source>
        <dbReference type="Pfam" id="PF01048"/>
    </source>
</evidence>
<dbReference type="EMBL" id="JBFTWV010000157">
    <property type="protein sequence ID" value="KAL2785061.1"/>
    <property type="molecule type" value="Genomic_DNA"/>
</dbReference>
<keyword evidence="1" id="KW-0812">Transmembrane</keyword>
<feature type="chain" id="PRO_5046224576" evidence="2">
    <location>
        <begin position="24"/>
        <end position="584"/>
    </location>
</feature>
<feature type="domain" description="Nucleoside phosphorylase" evidence="3">
    <location>
        <begin position="280"/>
        <end position="558"/>
    </location>
</feature>
<proteinExistence type="predicted"/>
<dbReference type="InterPro" id="IPR053137">
    <property type="entry name" value="NLR-like"/>
</dbReference>
<keyword evidence="2" id="KW-0732">Signal</keyword>
<dbReference type="Gene3D" id="3.40.50.1580">
    <property type="entry name" value="Nucleoside phosphorylase domain"/>
    <property type="match status" value="1"/>
</dbReference>
<feature type="transmembrane region" description="Helical" evidence="1">
    <location>
        <begin position="182"/>
        <end position="206"/>
    </location>
</feature>
<accession>A0ABR4FP71</accession>
<gene>
    <name evidence="4" type="ORF">BJX66DRAFT_315694</name>
</gene>
<dbReference type="InterPro" id="IPR035994">
    <property type="entry name" value="Nucleoside_phosphorylase_sf"/>
</dbReference>
<evidence type="ECO:0000313" key="4">
    <source>
        <dbReference type="EMBL" id="KAL2785061.1"/>
    </source>
</evidence>
<feature type="transmembrane region" description="Helical" evidence="1">
    <location>
        <begin position="157"/>
        <end position="175"/>
    </location>
</feature>
<dbReference type="SUPFAM" id="SSF53167">
    <property type="entry name" value="Purine and uridine phosphorylases"/>
    <property type="match status" value="1"/>
</dbReference>
<sequence length="584" mass="64780">MIHVILRWHSLLSIFVDFPSCYLLSVLESEAVFFVIPSAKQRVSSTKRSLPVQQQLFIDFFFKVIVGTAFVPDELIQNQNLSSLSDADAPVVDFKLDKFLTQAWNYNNKSSGTQQCGRRAQRPIREILATKLPKQDRNRGTLGRSDLVIVVKLVPDWWTITSLLLSMGWLVIAWTKKPANGAAHFIIIIPALVVVYLACYAIYWLLDKYEAEDDGSHDATFSGRVRPPWRFPDQPHDRTRPRLQHHNTWNGTGTAIGGRIPRTYSLCATSESPSYQDYTVGWISALPIELATARATLDEHHEPLPAREGDDNTYILGRIGFHNVVITCLPSGGYGPITAAAVATRMLSTFPEIRFGLMVGIGGGVPSQADIRLGDVVVSKPTNRSGGVLRCGLEFEQTSTLNNPPYVLLNALSNLRARHLMEGNRISGLLSTMLNQSPALRNSVMPTESDRLFASSYDHSSETGSCNECDESHLIVRKKRDEISPQVHYGQVASITSVLRNGAIRDEIARKLGGTLCFEMEAAGLMDNFPCLVIRGISDYADSHKNDHWQGYAAATAAAFAKELLSVIPPRQVRAEREVSQLYA</sequence>
<dbReference type="PANTHER" id="PTHR46082:SF11">
    <property type="entry name" value="AAA+ ATPASE DOMAIN-CONTAINING PROTEIN-RELATED"/>
    <property type="match status" value="1"/>
</dbReference>
<keyword evidence="1" id="KW-1133">Transmembrane helix</keyword>
<protein>
    <submittedName>
        <fullName evidence="4">Nucleoside phosphorylase domain-containing protein</fullName>
    </submittedName>
</protein>
<comment type="caution">
    <text evidence="4">The sequence shown here is derived from an EMBL/GenBank/DDBJ whole genome shotgun (WGS) entry which is preliminary data.</text>
</comment>
<evidence type="ECO:0000313" key="5">
    <source>
        <dbReference type="Proteomes" id="UP001610563"/>
    </source>
</evidence>
<evidence type="ECO:0000256" key="2">
    <source>
        <dbReference type="SAM" id="SignalP"/>
    </source>
</evidence>
<dbReference type="Proteomes" id="UP001610563">
    <property type="component" value="Unassembled WGS sequence"/>
</dbReference>
<evidence type="ECO:0000256" key="1">
    <source>
        <dbReference type="SAM" id="Phobius"/>
    </source>
</evidence>
<dbReference type="PANTHER" id="PTHR46082">
    <property type="entry name" value="ATP/GTP-BINDING PROTEIN-RELATED"/>
    <property type="match status" value="1"/>
</dbReference>
<reference evidence="4 5" key="1">
    <citation type="submission" date="2024-07" db="EMBL/GenBank/DDBJ databases">
        <title>Section-level genome sequencing and comparative genomics of Aspergillus sections Usti and Cavernicolus.</title>
        <authorList>
            <consortium name="Lawrence Berkeley National Laboratory"/>
            <person name="Nybo J.L."/>
            <person name="Vesth T.C."/>
            <person name="Theobald S."/>
            <person name="Frisvad J.C."/>
            <person name="Larsen T.O."/>
            <person name="Kjaerboelling I."/>
            <person name="Rothschild-Mancinelli K."/>
            <person name="Lyhne E.K."/>
            <person name="Kogle M.E."/>
            <person name="Barry K."/>
            <person name="Clum A."/>
            <person name="Na H."/>
            <person name="Ledsgaard L."/>
            <person name="Lin J."/>
            <person name="Lipzen A."/>
            <person name="Kuo A."/>
            <person name="Riley R."/>
            <person name="Mondo S."/>
            <person name="Labutti K."/>
            <person name="Haridas S."/>
            <person name="Pangalinan J."/>
            <person name="Salamov A.A."/>
            <person name="Simmons B.A."/>
            <person name="Magnuson J.K."/>
            <person name="Chen J."/>
            <person name="Drula E."/>
            <person name="Henrissat B."/>
            <person name="Wiebenga A."/>
            <person name="Lubbers R.J."/>
            <person name="Gomes A.C."/>
            <person name="Makela M.R."/>
            <person name="Stajich J."/>
            <person name="Grigoriev I.V."/>
            <person name="Mortensen U.H."/>
            <person name="De Vries R.P."/>
            <person name="Baker S.E."/>
            <person name="Andersen M.R."/>
        </authorList>
    </citation>
    <scope>NUCLEOTIDE SEQUENCE [LARGE SCALE GENOMIC DNA]</scope>
    <source>
        <strain evidence="4 5">CBS 209.92</strain>
    </source>
</reference>
<organism evidence="4 5">
    <name type="scientific">Aspergillus keveii</name>
    <dbReference type="NCBI Taxonomy" id="714993"/>
    <lineage>
        <taxon>Eukaryota</taxon>
        <taxon>Fungi</taxon>
        <taxon>Dikarya</taxon>
        <taxon>Ascomycota</taxon>
        <taxon>Pezizomycotina</taxon>
        <taxon>Eurotiomycetes</taxon>
        <taxon>Eurotiomycetidae</taxon>
        <taxon>Eurotiales</taxon>
        <taxon>Aspergillaceae</taxon>
        <taxon>Aspergillus</taxon>
        <taxon>Aspergillus subgen. Nidulantes</taxon>
    </lineage>
</organism>
<keyword evidence="5" id="KW-1185">Reference proteome</keyword>